<dbReference type="InterPro" id="IPR029058">
    <property type="entry name" value="AB_hydrolase_fold"/>
</dbReference>
<evidence type="ECO:0000256" key="1">
    <source>
        <dbReference type="SAM" id="SignalP"/>
    </source>
</evidence>
<comment type="caution">
    <text evidence="3">The sequence shown here is derived from an EMBL/GenBank/DDBJ whole genome shotgun (WGS) entry which is preliminary data.</text>
</comment>
<dbReference type="Pfam" id="PF00561">
    <property type="entry name" value="Abhydrolase_1"/>
    <property type="match status" value="1"/>
</dbReference>
<dbReference type="InterPro" id="IPR000073">
    <property type="entry name" value="AB_hydrolase_1"/>
</dbReference>
<evidence type="ECO:0000313" key="3">
    <source>
        <dbReference type="EMBL" id="NGM51680.1"/>
    </source>
</evidence>
<evidence type="ECO:0000259" key="2">
    <source>
        <dbReference type="Pfam" id="PF00561"/>
    </source>
</evidence>
<accession>A0A6G4R1D3</accession>
<dbReference type="PANTHER" id="PTHR43689">
    <property type="entry name" value="HYDROLASE"/>
    <property type="match status" value="1"/>
</dbReference>
<gene>
    <name evidence="3" type="ORF">G5B46_18870</name>
</gene>
<dbReference type="PANTHER" id="PTHR43689:SF8">
    <property type="entry name" value="ALPHA_BETA-HYDROLASES SUPERFAMILY PROTEIN"/>
    <property type="match status" value="1"/>
</dbReference>
<feature type="domain" description="AB hydrolase-1" evidence="2">
    <location>
        <begin position="79"/>
        <end position="177"/>
    </location>
</feature>
<reference evidence="3" key="1">
    <citation type="submission" date="2020-02" db="EMBL/GenBank/DDBJ databases">
        <authorList>
            <person name="Gao J."/>
            <person name="Sun J."/>
        </authorList>
    </citation>
    <scope>NUCLEOTIDE SEQUENCE</scope>
    <source>
        <strain evidence="3">602-2</strain>
    </source>
</reference>
<dbReference type="EMBL" id="JAAKGT010000011">
    <property type="protein sequence ID" value="NGM51680.1"/>
    <property type="molecule type" value="Genomic_DNA"/>
</dbReference>
<feature type="chain" id="PRO_5026208864" evidence="1">
    <location>
        <begin position="27"/>
        <end position="334"/>
    </location>
</feature>
<dbReference type="GO" id="GO:0016787">
    <property type="term" value="F:hydrolase activity"/>
    <property type="evidence" value="ECO:0007669"/>
    <property type="project" value="UniProtKB-KW"/>
</dbReference>
<dbReference type="AlphaFoldDB" id="A0A6G4R1D3"/>
<organism evidence="3">
    <name type="scientific">Caulobacter sp. 602-2</name>
    <dbReference type="NCBI Taxonomy" id="2710887"/>
    <lineage>
        <taxon>Bacteria</taxon>
        <taxon>Pseudomonadati</taxon>
        <taxon>Pseudomonadota</taxon>
        <taxon>Alphaproteobacteria</taxon>
        <taxon>Caulobacterales</taxon>
        <taxon>Caulobacteraceae</taxon>
        <taxon>Caulobacter</taxon>
    </lineage>
</organism>
<feature type="signal peptide" evidence="1">
    <location>
        <begin position="1"/>
        <end position="26"/>
    </location>
</feature>
<protein>
    <submittedName>
        <fullName evidence="3">Alpha/beta hydrolase</fullName>
    </submittedName>
</protein>
<keyword evidence="1" id="KW-0732">Signal</keyword>
<proteinExistence type="predicted"/>
<keyword evidence="3" id="KW-0378">Hydrolase</keyword>
<dbReference type="Gene3D" id="3.40.50.1820">
    <property type="entry name" value="alpha/beta hydrolase"/>
    <property type="match status" value="1"/>
</dbReference>
<name>A0A6G4R1D3_9CAUL</name>
<dbReference type="SUPFAM" id="SSF53474">
    <property type="entry name" value="alpha/beta-Hydrolases"/>
    <property type="match status" value="1"/>
</dbReference>
<sequence length="334" mass="35250">MRPMLKHAGRALAAFTLLFVSFVATGGVMAAAGHKAPRGTFVDIGEGRKLRLVCEGEATHADRPTVWLEAGAFGFAADWGATQDALAAAGWRACAYDRAGMGYSPQGPAPRDGLAIVSDFEKLVAASGEKGPFILVGHSMAGLRLREYAGRNPDQVAGLVLVDAATPEAAQIRRAQSFIKSFVFISRAAALGASTGLYKPLMYTRLGDKIGLPPDAKAEKRWGFANGRHNRTSAAEVTLWAEASDQAAAEPPFKPEWPVAVVTAGARVGERAQWKDMQAAPARASQHGYVDHVAGASHTRLLGGEFADHIVRAVEFVAAERGKPAQALVDATAP</sequence>